<name>A0A1G4IL61_9SACH</name>
<gene>
    <name evidence="1" type="ORF">LAMI_0A00254G</name>
</gene>
<dbReference type="PRINTS" id="PR00081">
    <property type="entry name" value="GDHRDH"/>
</dbReference>
<evidence type="ECO:0000313" key="2">
    <source>
        <dbReference type="Proteomes" id="UP000191024"/>
    </source>
</evidence>
<dbReference type="SUPFAM" id="SSF51735">
    <property type="entry name" value="NAD(P)-binding Rossmann-fold domains"/>
    <property type="match status" value="1"/>
</dbReference>
<dbReference type="PANTHER" id="PTHR45458">
    <property type="entry name" value="SHORT-CHAIN DEHYDROGENASE/REDUCTASE SDR"/>
    <property type="match status" value="1"/>
</dbReference>
<proteinExistence type="predicted"/>
<dbReference type="EMBL" id="LT598462">
    <property type="protein sequence ID" value="SCU77241.1"/>
    <property type="molecule type" value="Genomic_DNA"/>
</dbReference>
<reference evidence="1 2" key="1">
    <citation type="submission" date="2016-03" db="EMBL/GenBank/DDBJ databases">
        <authorList>
            <person name="Devillers H."/>
        </authorList>
    </citation>
    <scope>NUCLEOTIDE SEQUENCE [LARGE SCALE GENOMIC DNA]</scope>
    <source>
        <strain evidence="1">CBS 11717</strain>
    </source>
</reference>
<keyword evidence="2" id="KW-1185">Reference proteome</keyword>
<dbReference type="CDD" id="cd05325">
    <property type="entry name" value="carb_red_sniffer_like_SDR_c"/>
    <property type="match status" value="1"/>
</dbReference>
<dbReference type="GO" id="GO:0016616">
    <property type="term" value="F:oxidoreductase activity, acting on the CH-OH group of donors, NAD or NADP as acceptor"/>
    <property type="evidence" value="ECO:0007669"/>
    <property type="project" value="TreeGrafter"/>
</dbReference>
<dbReference type="InterPro" id="IPR052184">
    <property type="entry name" value="SDR_enzymes"/>
</dbReference>
<protein>
    <submittedName>
        <fullName evidence="1">LAMI_0A00254g1_1</fullName>
    </submittedName>
</protein>
<organism evidence="1 2">
    <name type="scientific">Lachancea mirantina</name>
    <dbReference type="NCBI Taxonomy" id="1230905"/>
    <lineage>
        <taxon>Eukaryota</taxon>
        <taxon>Fungi</taxon>
        <taxon>Dikarya</taxon>
        <taxon>Ascomycota</taxon>
        <taxon>Saccharomycotina</taxon>
        <taxon>Saccharomycetes</taxon>
        <taxon>Saccharomycetales</taxon>
        <taxon>Saccharomycetaceae</taxon>
        <taxon>Lachancea</taxon>
    </lineage>
</organism>
<dbReference type="PANTHER" id="PTHR45458:SF1">
    <property type="entry name" value="SHORT CHAIN DEHYDROGENASE"/>
    <property type="match status" value="1"/>
</dbReference>
<sequence>MPHIDNMTNSKSQGSSERIFKGLRKLLRLGSGSSKNHRSQMTKQTVFISGGNRGLGFSLVKAFAQEAGTTVVTTARNPDAAAELQKLSKSSGNIHIVKLDVDSEESINAAGAAIAAITKELDIFISNSGIADIDGYVLTTKKQNWIKHYTTNALGPILLFQALYPLLEKGKLKKAFFLSTVAASIQLELPIPGSAYGQSKAALNYTVRELALDLKKEGFTIAPLHPGVVGSDMGKEVGEQLIALDPKIASFFDPANVLTPDQSASDLKKVIEGLKPEDTGKFLANDGSELPW</sequence>
<accession>A0A1G4IL61</accession>
<dbReference type="InterPro" id="IPR036291">
    <property type="entry name" value="NAD(P)-bd_dom_sf"/>
</dbReference>
<evidence type="ECO:0000313" key="1">
    <source>
        <dbReference type="EMBL" id="SCU77241.1"/>
    </source>
</evidence>
<dbReference type="OrthoDB" id="4096546at2759"/>
<dbReference type="Pfam" id="PF00106">
    <property type="entry name" value="adh_short"/>
    <property type="match status" value="1"/>
</dbReference>
<dbReference type="Gene3D" id="3.40.50.720">
    <property type="entry name" value="NAD(P)-binding Rossmann-like Domain"/>
    <property type="match status" value="1"/>
</dbReference>
<dbReference type="InterPro" id="IPR002347">
    <property type="entry name" value="SDR_fam"/>
</dbReference>
<dbReference type="Proteomes" id="UP000191024">
    <property type="component" value="Chromosome A"/>
</dbReference>
<dbReference type="AlphaFoldDB" id="A0A1G4IL61"/>